<keyword evidence="5 13" id="KW-0732">Signal</keyword>
<feature type="transmembrane region" description="Helical" evidence="12">
    <location>
        <begin position="676"/>
        <end position="697"/>
    </location>
</feature>
<evidence type="ECO:0000256" key="12">
    <source>
        <dbReference type="SAM" id="Phobius"/>
    </source>
</evidence>
<feature type="transmembrane region" description="Helical" evidence="12">
    <location>
        <begin position="269"/>
        <end position="291"/>
    </location>
</feature>
<evidence type="ECO:0000259" key="14">
    <source>
        <dbReference type="PROSITE" id="PS50156"/>
    </source>
</evidence>
<keyword evidence="3" id="KW-0813">Transport</keyword>
<evidence type="ECO:0000256" key="1">
    <source>
        <dbReference type="ARBA" id="ARBA00004127"/>
    </source>
</evidence>
<dbReference type="VEuPathDB" id="FungiDB:YALI1_C28716g"/>
<feature type="chain" id="PRO_5030026674" description="SSD domain-containing protein" evidence="13">
    <location>
        <begin position="25"/>
        <end position="1239"/>
    </location>
</feature>
<keyword evidence="10" id="KW-1015">Disulfide bond</keyword>
<dbReference type="VEuPathDB" id="FungiDB:YALI0_C20757g"/>
<feature type="transmembrane region" description="Helical" evidence="12">
    <location>
        <begin position="633"/>
        <end position="655"/>
    </location>
</feature>
<dbReference type="eggNOG" id="KOG1933">
    <property type="taxonomic scope" value="Eukaryota"/>
</dbReference>
<feature type="transmembrane region" description="Helical" evidence="12">
    <location>
        <begin position="1071"/>
        <end position="1091"/>
    </location>
</feature>
<keyword evidence="9 12" id="KW-0472">Membrane</keyword>
<dbReference type="Pfam" id="PF12349">
    <property type="entry name" value="Sterol-sensing"/>
    <property type="match status" value="1"/>
</dbReference>
<dbReference type="GeneID" id="2909863"/>
<evidence type="ECO:0000256" key="8">
    <source>
        <dbReference type="ARBA" id="ARBA00023098"/>
    </source>
</evidence>
<feature type="transmembrane region" description="Helical" evidence="12">
    <location>
        <begin position="1097"/>
        <end position="1121"/>
    </location>
</feature>
<evidence type="ECO:0000256" key="13">
    <source>
        <dbReference type="SAM" id="SignalP"/>
    </source>
</evidence>
<feature type="transmembrane region" description="Helical" evidence="12">
    <location>
        <begin position="577"/>
        <end position="595"/>
    </location>
</feature>
<sequence>MKRLIPTVISVLLVFLTLTSPVQSAGCSIYGNCGKKSLFGSELPCPTPQDKAGPFEPSKGDLDLLGEICGEVWTHEKLLCCDTAQIKDLKNSLKKADGLISSCPACKSNFYEFFCKFTCAPDQRDYVNVTQLGKSTDGRDIVTELSYYVKPEWAQGFYDSCKDIKFSATNGYAMDLLGGGRHGYKNFLKFLGDEKPMLGGSPFQINFPWPEDEKDKNYPPKGIKPVEPVLRDCATGAYKCACSDCEGACPELPNIKKHGACKVGHLPCLSFAVIIIYSVVLLGAIAGSWFVHSHTLFSGATLEDQYMTSRWYQNPHASEKYTTYPINRFLQYWVSRIALFCASYPAVTIGFTVTLSILMSVGLTRFQVEENPVRLWVSEDSTPYLQKENFDNNFGPFYRTAQVYLVNTTGSVVNQENLVWWQGVEQQIISLQVEGTSFNDFCLKPTNDACVIQSYTQYGINLNSPDWATQLQTCTSSAVQCLPPFGQPLNMNLLFGGYNETSRDPLSAQALVITLVGEGYLEDDPQEARAQKWEKGLIDVLLDVQHEAWRRGLQLSFSTEASLTEELNKSTNTDVKIVVISYLVMFLYASMALGGGSGKAKFGLGLCGIIIVLLSVAASAGICAAIGIKATLIIAEVIPFLVLAVGVDNIFLLCHEMDAANIAYPNDSVDTRVSKAVGRIGPSIVISAITETLAFGLAATVKMPAVRNFAIYAAGAVFINAILQLTIFVSVMALDQRRQSAPIQLADSYDLDFNILEHRENLFSRLIRRYYAPFLLKKKTKKIVLAVFGTWAAVSLILWPMLQLGLDQRLAVPSDSYLVQYFDDIYDYLNVGPPVYFVVSGLNATSRNGQQSLCGTFTTCEDYSLVNIVEQERKRPELSYISEPASSWIDDYLKWLNPDLDECCRVKKTDKDVACPPRASPRACNVCFKDRDPAWNITMSGLPQGPEFMHYFDFWIDAPSDPCPLGGKAPYSDAVVYDSDDVLTSHFRSFHTPLRSQKDFINALASAKRISKDIEKTLGGTEGSVYAYSPFYIFFDQYSYIIKQAFALIGGVLAAVLVLLAIIMGSVKTSFTVVLTVSLMLINIVGFMAIWNVNLNAISLVNLVICVGLGVEFCVHLARAFTTVSANSSHIRMSPTKNTRTFEALVGVGGSVFGGIAMTKFLGVFVLAFTRSKIFEVYYFRVWLALVIVATTHSLILLPVLLTYIGGKGYVYDDGEQDLEGELASRFLSSYDNDTEEED</sequence>
<keyword evidence="8" id="KW-0443">Lipid metabolism</keyword>
<dbReference type="GO" id="GO:0015918">
    <property type="term" value="P:sterol transport"/>
    <property type="evidence" value="ECO:0007669"/>
    <property type="project" value="UniProtKB-ARBA"/>
</dbReference>
<dbReference type="GO" id="GO:0032934">
    <property type="term" value="F:sterol binding"/>
    <property type="evidence" value="ECO:0007669"/>
    <property type="project" value="TreeGrafter"/>
</dbReference>
<dbReference type="SUPFAM" id="SSF82866">
    <property type="entry name" value="Multidrug efflux transporter AcrB transmembrane domain"/>
    <property type="match status" value="2"/>
</dbReference>
<feature type="transmembrane region" description="Helical" evidence="12">
    <location>
        <begin position="783"/>
        <end position="802"/>
    </location>
</feature>
<dbReference type="PANTHER" id="PTHR45727">
    <property type="entry name" value="NPC INTRACELLULAR CHOLESTEROL TRANSPORTER 1"/>
    <property type="match status" value="1"/>
</dbReference>
<gene>
    <name evidence="15" type="ORF">YALI1_C28716g</name>
</gene>
<accession>A0A1D8NC12</accession>
<dbReference type="InterPro" id="IPR053958">
    <property type="entry name" value="HMGCR/SNAP/NPC1-like_SSD"/>
</dbReference>
<organism evidence="15 16">
    <name type="scientific">Yarrowia lipolytica</name>
    <name type="common">Candida lipolytica</name>
    <dbReference type="NCBI Taxonomy" id="4952"/>
    <lineage>
        <taxon>Eukaryota</taxon>
        <taxon>Fungi</taxon>
        <taxon>Dikarya</taxon>
        <taxon>Ascomycota</taxon>
        <taxon>Saccharomycotina</taxon>
        <taxon>Dipodascomycetes</taxon>
        <taxon>Dipodascales</taxon>
        <taxon>Dipodascales incertae sedis</taxon>
        <taxon>Yarrowia</taxon>
    </lineage>
</organism>
<keyword evidence="7" id="KW-0445">Lipid transport</keyword>
<dbReference type="RefSeq" id="XP_502061.3">
    <property type="nucleotide sequence ID" value="XM_502061.3"/>
</dbReference>
<feature type="transmembrane region" description="Helical" evidence="12">
    <location>
        <begin position="1142"/>
        <end position="1170"/>
    </location>
</feature>
<comment type="subcellular location">
    <subcellularLocation>
        <location evidence="1">Endomembrane system</location>
        <topology evidence="1">Multi-pass membrane protein</topology>
    </subcellularLocation>
</comment>
<evidence type="ECO:0000313" key="16">
    <source>
        <dbReference type="Proteomes" id="UP000182444"/>
    </source>
</evidence>
<evidence type="ECO:0000256" key="4">
    <source>
        <dbReference type="ARBA" id="ARBA00022692"/>
    </source>
</evidence>
<evidence type="ECO:0000313" key="15">
    <source>
        <dbReference type="EMBL" id="AOW03169.1"/>
    </source>
</evidence>
<feature type="transmembrane region" description="Helical" evidence="12">
    <location>
        <begin position="1045"/>
        <end position="1064"/>
    </location>
</feature>
<evidence type="ECO:0000256" key="2">
    <source>
        <dbReference type="ARBA" id="ARBA00005585"/>
    </source>
</evidence>
<dbReference type="Proteomes" id="UP000182444">
    <property type="component" value="Chromosome 1C"/>
</dbReference>
<dbReference type="OMA" id="WWFDVES"/>
<dbReference type="KEGG" id="yli:2909863"/>
<feature type="transmembrane region" description="Helical" evidence="12">
    <location>
        <begin position="602"/>
        <end position="627"/>
    </location>
</feature>
<dbReference type="InterPro" id="IPR053956">
    <property type="entry name" value="NPC1_MLD"/>
</dbReference>
<evidence type="ECO:0000256" key="3">
    <source>
        <dbReference type="ARBA" id="ARBA00022448"/>
    </source>
</evidence>
<dbReference type="InterPro" id="IPR032190">
    <property type="entry name" value="NPC1_N"/>
</dbReference>
<keyword evidence="4 12" id="KW-0812">Transmembrane</keyword>
<feature type="transmembrane region" description="Helical" evidence="12">
    <location>
        <begin position="1182"/>
        <end position="1205"/>
    </location>
</feature>
<feature type="domain" description="SSD" evidence="14">
    <location>
        <begin position="574"/>
        <end position="734"/>
    </location>
</feature>
<dbReference type="Pfam" id="PF22314">
    <property type="entry name" value="NPC1_MLD"/>
    <property type="match status" value="1"/>
</dbReference>
<evidence type="ECO:0000256" key="6">
    <source>
        <dbReference type="ARBA" id="ARBA00022989"/>
    </source>
</evidence>
<feature type="transmembrane region" description="Helical" evidence="12">
    <location>
        <begin position="337"/>
        <end position="363"/>
    </location>
</feature>
<dbReference type="Gene3D" id="1.20.1640.10">
    <property type="entry name" value="Multidrug efflux transporter AcrB transmembrane domain"/>
    <property type="match status" value="2"/>
</dbReference>
<feature type="transmembrane region" description="Helical" evidence="12">
    <location>
        <begin position="709"/>
        <end position="734"/>
    </location>
</feature>
<dbReference type="EMBL" id="CP017555">
    <property type="protein sequence ID" value="AOW03169.1"/>
    <property type="molecule type" value="Genomic_DNA"/>
</dbReference>
<dbReference type="AlphaFoldDB" id="A0A1D8NC12"/>
<dbReference type="PROSITE" id="PS50156">
    <property type="entry name" value="SSD"/>
    <property type="match status" value="1"/>
</dbReference>
<name>A0A1D8NC12_YARLL</name>
<keyword evidence="11" id="KW-0325">Glycoprotein</keyword>
<dbReference type="Pfam" id="PF16414">
    <property type="entry name" value="NPC1_N"/>
    <property type="match status" value="1"/>
</dbReference>
<evidence type="ECO:0000256" key="7">
    <source>
        <dbReference type="ARBA" id="ARBA00023055"/>
    </source>
</evidence>
<dbReference type="PANTHER" id="PTHR45727:SF2">
    <property type="entry name" value="NPC INTRACELLULAR CHOLESTEROL TRANSPORTER 1"/>
    <property type="match status" value="1"/>
</dbReference>
<dbReference type="InterPro" id="IPR000731">
    <property type="entry name" value="SSD"/>
</dbReference>
<evidence type="ECO:0000256" key="11">
    <source>
        <dbReference type="ARBA" id="ARBA00023180"/>
    </source>
</evidence>
<dbReference type="GO" id="GO:0006629">
    <property type="term" value="P:lipid metabolic process"/>
    <property type="evidence" value="ECO:0007669"/>
    <property type="project" value="UniProtKB-KW"/>
</dbReference>
<comment type="similarity">
    <text evidence="2">Belongs to the patched family.</text>
</comment>
<protein>
    <recommendedName>
        <fullName evidence="14">SSD domain-containing protein</fullName>
    </recommendedName>
</protein>
<evidence type="ECO:0000256" key="10">
    <source>
        <dbReference type="ARBA" id="ARBA00023157"/>
    </source>
</evidence>
<reference evidence="15 16" key="1">
    <citation type="journal article" date="2016" name="PLoS ONE">
        <title>Sequence Assembly of Yarrowia lipolytica Strain W29/CLIB89 Shows Transposable Element Diversity.</title>
        <authorList>
            <person name="Magnan C."/>
            <person name="Yu J."/>
            <person name="Chang I."/>
            <person name="Jahn E."/>
            <person name="Kanomata Y."/>
            <person name="Wu J."/>
            <person name="Zeller M."/>
            <person name="Oakes M."/>
            <person name="Baldi P."/>
            <person name="Sandmeyer S."/>
        </authorList>
    </citation>
    <scope>NUCLEOTIDE SEQUENCE [LARGE SCALE GENOMIC DNA]</scope>
    <source>
        <strain evidence="16">CLIB89(W29)</strain>
    </source>
</reference>
<proteinExistence type="inferred from homology"/>
<dbReference type="GO" id="GO:0016020">
    <property type="term" value="C:membrane"/>
    <property type="evidence" value="ECO:0007669"/>
    <property type="project" value="TreeGrafter"/>
</dbReference>
<dbReference type="GO" id="GO:0012505">
    <property type="term" value="C:endomembrane system"/>
    <property type="evidence" value="ECO:0007669"/>
    <property type="project" value="UniProtKB-SubCell"/>
</dbReference>
<evidence type="ECO:0000256" key="5">
    <source>
        <dbReference type="ARBA" id="ARBA00022729"/>
    </source>
</evidence>
<evidence type="ECO:0000256" key="9">
    <source>
        <dbReference type="ARBA" id="ARBA00023136"/>
    </source>
</evidence>
<feature type="signal peptide" evidence="13">
    <location>
        <begin position="1"/>
        <end position="24"/>
    </location>
</feature>
<dbReference type="FunFam" id="1.20.1640.10:FF:000029">
    <property type="entry name" value="Putative Patched sphingolipid transporter"/>
    <property type="match status" value="1"/>
</dbReference>
<dbReference type="FunFam" id="1.20.1640.10:FF:000008">
    <property type="entry name" value="NPC intracellular cholesterol transporter 1"/>
    <property type="match status" value="1"/>
</dbReference>
<keyword evidence="6 12" id="KW-1133">Transmembrane helix</keyword>